<feature type="non-terminal residue" evidence="2">
    <location>
        <position position="114"/>
    </location>
</feature>
<feature type="signal peptide" evidence="1">
    <location>
        <begin position="1"/>
        <end position="35"/>
    </location>
</feature>
<accession>A0ABN0HEW4</accession>
<reference evidence="2 3" key="1">
    <citation type="journal article" date="2013" name="Genome Announc.">
        <title>Genome Sequence of Rhizobium lupini HPC(L) Isolated from Saline Desert Soil, Kutch (Gujarat).</title>
        <authorList>
            <person name="Agarwal L."/>
            <person name="Purohit H.J."/>
        </authorList>
    </citation>
    <scope>NUCLEOTIDE SEQUENCE [LARGE SCALE GENOMIC DNA]</scope>
    <source>
        <strain evidence="3">HPC(L)</strain>
    </source>
</reference>
<dbReference type="PROSITE" id="PS51318">
    <property type="entry name" value="TAT"/>
    <property type="match status" value="1"/>
</dbReference>
<evidence type="ECO:0000256" key="1">
    <source>
        <dbReference type="SAM" id="SignalP"/>
    </source>
</evidence>
<proteinExistence type="predicted"/>
<gene>
    <name evidence="2" type="ORF">C241_26910</name>
</gene>
<dbReference type="Gene3D" id="3.40.190.10">
    <property type="entry name" value="Periplasmic binding protein-like II"/>
    <property type="match status" value="1"/>
</dbReference>
<protein>
    <submittedName>
        <fullName evidence="2">Glutathione-binding protein gsiB</fullName>
    </submittedName>
</protein>
<dbReference type="InterPro" id="IPR006311">
    <property type="entry name" value="TAT_signal"/>
</dbReference>
<sequence length="114" mass="12220">MTSSPFSFSLDRRHFLAGAASLAALSAGFITNASAQSTDTPKKGGVLKLGIGGGSTTDNLDPRILKDWVPVNQAFMIMNGLVEIDTNNHAVPELFESWEAQPGAVEWVFKLRQG</sequence>
<keyword evidence="3" id="KW-1185">Reference proteome</keyword>
<dbReference type="EMBL" id="AMQQ01000063">
    <property type="protein sequence ID" value="EKJ93078.1"/>
    <property type="molecule type" value="Genomic_DNA"/>
</dbReference>
<evidence type="ECO:0000313" key="2">
    <source>
        <dbReference type="EMBL" id="EKJ93078.1"/>
    </source>
</evidence>
<organism evidence="2 3">
    <name type="scientific">Bradyrhizobium lupini HPC(L)</name>
    <dbReference type="NCBI Taxonomy" id="1229491"/>
    <lineage>
        <taxon>Bacteria</taxon>
        <taxon>Pseudomonadati</taxon>
        <taxon>Pseudomonadota</taxon>
        <taxon>Alphaproteobacteria</taxon>
        <taxon>Hyphomicrobiales</taxon>
        <taxon>Nitrobacteraceae</taxon>
        <taxon>Bradyrhizobium</taxon>
    </lineage>
</organism>
<comment type="caution">
    <text evidence="2">The sequence shown here is derived from an EMBL/GenBank/DDBJ whole genome shotgun (WGS) entry which is preliminary data.</text>
</comment>
<dbReference type="Proteomes" id="UP000017668">
    <property type="component" value="Unassembled WGS sequence"/>
</dbReference>
<keyword evidence="1" id="KW-0732">Signal</keyword>
<dbReference type="SUPFAM" id="SSF53850">
    <property type="entry name" value="Periplasmic binding protein-like II"/>
    <property type="match status" value="1"/>
</dbReference>
<feature type="chain" id="PRO_5046966830" evidence="1">
    <location>
        <begin position="36"/>
        <end position="114"/>
    </location>
</feature>
<name>A0ABN0HEW4_RHILU</name>
<evidence type="ECO:0000313" key="3">
    <source>
        <dbReference type="Proteomes" id="UP000017668"/>
    </source>
</evidence>